<feature type="transmembrane region" description="Helical" evidence="1">
    <location>
        <begin position="12"/>
        <end position="35"/>
    </location>
</feature>
<dbReference type="EMBL" id="JABTTE010000021">
    <property type="protein sequence ID" value="NSL52746.1"/>
    <property type="molecule type" value="Genomic_DNA"/>
</dbReference>
<feature type="transmembrane region" description="Helical" evidence="1">
    <location>
        <begin position="365"/>
        <end position="387"/>
    </location>
</feature>
<gene>
    <name evidence="2" type="ORF">HR057_13395</name>
</gene>
<sequence>MRKNLGEQYSPLYFLAALGNGGMTVAFFLLLMFMVKHPETPIPTFEHVSAAFNSGNIALSALIIFATIGILFFAINHFRLLLWNIREYRGFKQTGAYEKLKNSAAAVQLMAIPLTIGMSVNVLFILGGVYVPGLWNVVEYLFPGALAGFTIIGIYALRIFTDYFSRFVIHGSLNTINNNHLSQLLAVFAFSMIGVGYSSSAAMSHETVTSTIGLVGAIFFGSIAVILAVVKMVVGFQSILKQGIDKAASPSIWIIIPILTILGITFVRLYMGVNHNLLHVKDPSVVPIFLVLTGLLSVQIIFGLFGYKVLKSIGYFREFVDIKGSGKSPGSYSLICPGVAFTVMGMFFVHYGFVRTGIVEQFSTVYFLLLAPFWYVQLKTITTIFALNKKLLKSQEPQAVLKEVKSL</sequence>
<keyword evidence="1" id="KW-0472">Membrane</keyword>
<keyword evidence="1" id="KW-0812">Transmembrane</keyword>
<organism evidence="2 3">
    <name type="scientific">Calidifontibacillus erzurumensis</name>
    <dbReference type="NCBI Taxonomy" id="2741433"/>
    <lineage>
        <taxon>Bacteria</taxon>
        <taxon>Bacillati</taxon>
        <taxon>Bacillota</taxon>
        <taxon>Bacilli</taxon>
        <taxon>Bacillales</taxon>
        <taxon>Bacillaceae</taxon>
        <taxon>Calidifontibacillus/Schinkia group</taxon>
        <taxon>Calidifontibacillus</taxon>
    </lineage>
</organism>
<name>A0A8J8K957_9BACI</name>
<feature type="transmembrane region" description="Helical" evidence="1">
    <location>
        <begin position="285"/>
        <end position="310"/>
    </location>
</feature>
<evidence type="ECO:0000313" key="3">
    <source>
        <dbReference type="Proteomes" id="UP000625804"/>
    </source>
</evidence>
<keyword evidence="3" id="KW-1185">Reference proteome</keyword>
<reference evidence="2" key="1">
    <citation type="submission" date="2020-06" db="EMBL/GenBank/DDBJ databases">
        <title>A novel thermopfilic bacterium from Erzurum, Turkey.</title>
        <authorList>
            <person name="Adiguzel A."/>
            <person name="Ay H."/>
            <person name="Baltaci M.O."/>
        </authorList>
    </citation>
    <scope>NUCLEOTIDE SEQUENCE</scope>
    <source>
        <strain evidence="2">P2</strain>
    </source>
</reference>
<feature type="transmembrane region" description="Helical" evidence="1">
    <location>
        <begin position="331"/>
        <end position="353"/>
    </location>
</feature>
<feature type="transmembrane region" description="Helical" evidence="1">
    <location>
        <begin position="140"/>
        <end position="160"/>
    </location>
</feature>
<feature type="transmembrane region" description="Helical" evidence="1">
    <location>
        <begin position="211"/>
        <end position="230"/>
    </location>
</feature>
<feature type="transmembrane region" description="Helical" evidence="1">
    <location>
        <begin position="251"/>
        <end position="273"/>
    </location>
</feature>
<evidence type="ECO:0000313" key="2">
    <source>
        <dbReference type="EMBL" id="NSL52746.1"/>
    </source>
</evidence>
<dbReference type="RefSeq" id="WP_173731952.1">
    <property type="nucleotide sequence ID" value="NZ_JABTTE010000021.1"/>
</dbReference>
<proteinExistence type="predicted"/>
<comment type="caution">
    <text evidence="2">The sequence shown here is derived from an EMBL/GenBank/DDBJ whole genome shotgun (WGS) entry which is preliminary data.</text>
</comment>
<dbReference type="Proteomes" id="UP000625804">
    <property type="component" value="Unassembled WGS sequence"/>
</dbReference>
<accession>A0A8J8K957</accession>
<evidence type="ECO:0000256" key="1">
    <source>
        <dbReference type="SAM" id="Phobius"/>
    </source>
</evidence>
<feature type="transmembrane region" description="Helical" evidence="1">
    <location>
        <begin position="103"/>
        <end position="128"/>
    </location>
</feature>
<dbReference type="NCBIfam" id="NF047644">
    <property type="entry name" value="TsoY_fam"/>
    <property type="match status" value="1"/>
</dbReference>
<dbReference type="AlphaFoldDB" id="A0A8J8K957"/>
<dbReference type="InterPro" id="IPR059133">
    <property type="entry name" value="TsoY-like"/>
</dbReference>
<keyword evidence="1" id="KW-1133">Transmembrane helix</keyword>
<protein>
    <submittedName>
        <fullName evidence="2">Uncharacterized protein</fullName>
    </submittedName>
</protein>
<feature type="transmembrane region" description="Helical" evidence="1">
    <location>
        <begin position="55"/>
        <end position="82"/>
    </location>
</feature>
<feature type="transmembrane region" description="Helical" evidence="1">
    <location>
        <begin position="181"/>
        <end position="199"/>
    </location>
</feature>